<reference evidence="4 5" key="1">
    <citation type="journal article" date="2014" name="Microbiology">
        <title>Unravelling the complete genome sequence of Advenella mimigardefordensis strain DPN7T and novel insights in the catabolism of the xenobiotic polythioester precursor 3,3'-dithiodipropionate.</title>
        <authorList>
            <person name="Wubbeler J.H."/>
            <person name="Hiessl S."/>
            <person name="Schuldes J."/>
            <person name="Thurmer A."/>
            <person name="Daniel R."/>
            <person name="Steinbuchel A."/>
        </authorList>
    </citation>
    <scope>NUCLEOTIDE SEQUENCE [LARGE SCALE GENOMIC DNA]</scope>
    <source>
        <strain evidence="5">DSM 17166 / LMG 22922 / DPN7</strain>
    </source>
</reference>
<organism evidence="4 5">
    <name type="scientific">Advenella mimigardefordensis (strain DSM 17166 / LMG 22922 / DPN7)</name>
    <dbReference type="NCBI Taxonomy" id="1247726"/>
    <lineage>
        <taxon>Bacteria</taxon>
        <taxon>Pseudomonadati</taxon>
        <taxon>Pseudomonadota</taxon>
        <taxon>Betaproteobacteria</taxon>
        <taxon>Burkholderiales</taxon>
        <taxon>Alcaligenaceae</taxon>
    </lineage>
</organism>
<proteinExistence type="inferred from homology"/>
<dbReference type="EMBL" id="CP003915">
    <property type="protein sequence ID" value="AHG62181.1"/>
    <property type="molecule type" value="Genomic_DNA"/>
</dbReference>
<feature type="transmembrane region" description="Helical" evidence="3">
    <location>
        <begin position="151"/>
        <end position="170"/>
    </location>
</feature>
<gene>
    <name evidence="4" type="ORF">MIM_c00780</name>
</gene>
<keyword evidence="5" id="KW-1185">Reference proteome</keyword>
<sequence>MSDKSSEEKSQPASEKKLRDSRKKGQVAKSQDMITALVVLACVAYLSYFAGDVSARVLALFQQVADALASRNMVFTETWPTLLGAALDLLMRTTFPLLLVIVLVVILGNMIIQKGFLFSVDPVKPDFNRLNPAEGFKRLFSARNLVEFLKAVFKVAALAAAFVFVYRASLPLLFGAPACGVDCIFESFKVLFVPITLTAVLAFFISGLVDLLLQRWLFAREMRMSHSELKRERKDIDGSPEIRKERNRQRRASQVASSARGAHMASVIVGGPGNWIVGLRYRRGETKVPVIVHVVQPGSSEEAWFAQQRETTPLIHDPGLAADIARRARVGDALPDAFFERVARILVKEGLI</sequence>
<dbReference type="OrthoDB" id="9807950at2"/>
<evidence type="ECO:0000313" key="5">
    <source>
        <dbReference type="Proteomes" id="UP000019095"/>
    </source>
</evidence>
<protein>
    <submittedName>
        <fullName evidence="4">Putative type III secretion system translocation protein</fullName>
    </submittedName>
</protein>
<keyword evidence="3" id="KW-0812">Transmembrane</keyword>
<evidence type="ECO:0000256" key="3">
    <source>
        <dbReference type="SAM" id="Phobius"/>
    </source>
</evidence>
<feature type="region of interest" description="Disordered" evidence="2">
    <location>
        <begin position="229"/>
        <end position="258"/>
    </location>
</feature>
<feature type="transmembrane region" description="Helical" evidence="3">
    <location>
        <begin position="190"/>
        <end position="213"/>
    </location>
</feature>
<feature type="region of interest" description="Disordered" evidence="2">
    <location>
        <begin position="1"/>
        <end position="24"/>
    </location>
</feature>
<dbReference type="SUPFAM" id="SSF160544">
    <property type="entry name" value="EscU C-terminal domain-like"/>
    <property type="match status" value="1"/>
</dbReference>
<dbReference type="AlphaFoldDB" id="W0P620"/>
<evidence type="ECO:0000256" key="2">
    <source>
        <dbReference type="SAM" id="MobiDB-lite"/>
    </source>
</evidence>
<dbReference type="KEGG" id="amim:MIM_c00780"/>
<dbReference type="RefSeq" id="WP_025370778.1">
    <property type="nucleotide sequence ID" value="NZ_CP003915.1"/>
</dbReference>
<dbReference type="GO" id="GO:0009306">
    <property type="term" value="P:protein secretion"/>
    <property type="evidence" value="ECO:0007669"/>
    <property type="project" value="InterPro"/>
</dbReference>
<evidence type="ECO:0000313" key="4">
    <source>
        <dbReference type="EMBL" id="AHG62181.1"/>
    </source>
</evidence>
<accession>W0P620</accession>
<dbReference type="eggNOG" id="COG4792">
    <property type="taxonomic scope" value="Bacteria"/>
</dbReference>
<dbReference type="PANTHER" id="PTHR30531:SF12">
    <property type="entry name" value="FLAGELLAR BIOSYNTHETIC PROTEIN FLHB"/>
    <property type="match status" value="1"/>
</dbReference>
<feature type="compositionally biased region" description="Basic and acidic residues" evidence="2">
    <location>
        <begin position="229"/>
        <end position="244"/>
    </location>
</feature>
<name>W0P620_ADVMD</name>
<dbReference type="Gene3D" id="3.40.1690.10">
    <property type="entry name" value="secretion proteins EscU"/>
    <property type="match status" value="1"/>
</dbReference>
<feature type="transmembrane region" description="Helical" evidence="3">
    <location>
        <begin position="89"/>
        <end position="112"/>
    </location>
</feature>
<dbReference type="Pfam" id="PF01312">
    <property type="entry name" value="Bac_export_2"/>
    <property type="match status" value="1"/>
</dbReference>
<dbReference type="GO" id="GO:0005886">
    <property type="term" value="C:plasma membrane"/>
    <property type="evidence" value="ECO:0007669"/>
    <property type="project" value="TreeGrafter"/>
</dbReference>
<feature type="transmembrane region" description="Helical" evidence="3">
    <location>
        <begin position="33"/>
        <end position="51"/>
    </location>
</feature>
<comment type="similarity">
    <text evidence="1">Belongs to the type III secretion exporter family.</text>
</comment>
<dbReference type="Proteomes" id="UP000019095">
    <property type="component" value="Chromosome"/>
</dbReference>
<dbReference type="STRING" id="1247726.MIM_c00780"/>
<dbReference type="HOGENOM" id="CLU_041013_1_3_4"/>
<feature type="compositionally biased region" description="Basic and acidic residues" evidence="2">
    <location>
        <begin position="1"/>
        <end position="18"/>
    </location>
</feature>
<evidence type="ECO:0000256" key="1">
    <source>
        <dbReference type="ARBA" id="ARBA00010690"/>
    </source>
</evidence>
<dbReference type="PANTHER" id="PTHR30531">
    <property type="entry name" value="FLAGELLAR BIOSYNTHETIC PROTEIN FLHB"/>
    <property type="match status" value="1"/>
</dbReference>
<keyword evidence="3" id="KW-1133">Transmembrane helix</keyword>
<keyword evidence="3" id="KW-0472">Membrane</keyword>
<dbReference type="PATRIC" id="fig|1247726.3.peg.85"/>
<dbReference type="InterPro" id="IPR029025">
    <property type="entry name" value="T3SS_substrate_exporter_C"/>
</dbReference>
<dbReference type="PRINTS" id="PR00950">
    <property type="entry name" value="TYPE3IMSPROT"/>
</dbReference>
<dbReference type="InterPro" id="IPR006135">
    <property type="entry name" value="T3SS_substrate_exporter"/>
</dbReference>